<dbReference type="PANTHER" id="PTHR30055:SF234">
    <property type="entry name" value="HTH-TYPE TRANSCRIPTIONAL REGULATOR BETI"/>
    <property type="match status" value="1"/>
</dbReference>
<evidence type="ECO:0000256" key="2">
    <source>
        <dbReference type="ARBA" id="ARBA00023125"/>
    </source>
</evidence>
<dbReference type="Gene3D" id="1.10.357.10">
    <property type="entry name" value="Tetracycline Repressor, domain 2"/>
    <property type="match status" value="1"/>
</dbReference>
<dbReference type="SUPFAM" id="SSF48498">
    <property type="entry name" value="Tetracyclin repressor-like, C-terminal domain"/>
    <property type="match status" value="1"/>
</dbReference>
<dbReference type="Pfam" id="PF00440">
    <property type="entry name" value="TetR_N"/>
    <property type="match status" value="1"/>
</dbReference>
<keyword evidence="3" id="KW-0804">Transcription</keyword>
<accession>A0ABX1BLM7</accession>
<evidence type="ECO:0000256" key="1">
    <source>
        <dbReference type="ARBA" id="ARBA00023015"/>
    </source>
</evidence>
<dbReference type="RefSeq" id="WP_168017653.1">
    <property type="nucleotide sequence ID" value="NZ_JAATEP010000044.1"/>
</dbReference>
<dbReference type="InterPro" id="IPR036271">
    <property type="entry name" value="Tet_transcr_reg_TetR-rel_C_sf"/>
</dbReference>
<organism evidence="6 7">
    <name type="scientific">Nonomuraea composti</name>
    <dbReference type="NCBI Taxonomy" id="2720023"/>
    <lineage>
        <taxon>Bacteria</taxon>
        <taxon>Bacillati</taxon>
        <taxon>Actinomycetota</taxon>
        <taxon>Actinomycetes</taxon>
        <taxon>Streptosporangiales</taxon>
        <taxon>Streptosporangiaceae</taxon>
        <taxon>Nonomuraea</taxon>
    </lineage>
</organism>
<sequence>MALVEEIARQLLARAEETGAGPLAALHLEEIAALYGVSRSTLLRQIGSRKALDAALAELGAQGAPRQRVADRAIAAAADLIAKRGVGGTTLEDVAAAAECSVQAIHAQIGGRDALLVAIFKHYSPMDGIAAALADPPADLTASAQAVYLAILDAVLDTPAIAPMLAEVLARPDSALGRYVRESYVASTVGLIEQWLEEHLRRGTIRPMRLRLLMTLFGGPIAAEALSHATAGSSPGPAYRRRTARELAESFALAVQPRGTTSTPAGDVHARHE</sequence>
<dbReference type="InterPro" id="IPR050109">
    <property type="entry name" value="HTH-type_TetR-like_transc_reg"/>
</dbReference>
<proteinExistence type="predicted"/>
<dbReference type="InterPro" id="IPR001647">
    <property type="entry name" value="HTH_TetR"/>
</dbReference>
<comment type="caution">
    <text evidence="6">The sequence shown here is derived from an EMBL/GenBank/DDBJ whole genome shotgun (WGS) entry which is preliminary data.</text>
</comment>
<evidence type="ECO:0000259" key="5">
    <source>
        <dbReference type="PROSITE" id="PS50977"/>
    </source>
</evidence>
<evidence type="ECO:0000313" key="6">
    <source>
        <dbReference type="EMBL" id="NJP96018.1"/>
    </source>
</evidence>
<protein>
    <submittedName>
        <fullName evidence="6">TetR family transcriptional regulator</fullName>
    </submittedName>
</protein>
<evidence type="ECO:0000256" key="3">
    <source>
        <dbReference type="ARBA" id="ARBA00023163"/>
    </source>
</evidence>
<dbReference type="PROSITE" id="PS50977">
    <property type="entry name" value="HTH_TETR_2"/>
    <property type="match status" value="1"/>
</dbReference>
<dbReference type="EMBL" id="JAATEP010000044">
    <property type="protein sequence ID" value="NJP96018.1"/>
    <property type="molecule type" value="Genomic_DNA"/>
</dbReference>
<dbReference type="PANTHER" id="PTHR30055">
    <property type="entry name" value="HTH-TYPE TRANSCRIPTIONAL REGULATOR RUTR"/>
    <property type="match status" value="1"/>
</dbReference>
<dbReference type="Proteomes" id="UP000696294">
    <property type="component" value="Unassembled WGS sequence"/>
</dbReference>
<reference evidence="6 7" key="1">
    <citation type="submission" date="2020-03" db="EMBL/GenBank/DDBJ databases">
        <title>WGS of actinomycetes isolated from Thailand.</title>
        <authorList>
            <person name="Thawai C."/>
        </authorList>
    </citation>
    <scope>NUCLEOTIDE SEQUENCE [LARGE SCALE GENOMIC DNA]</scope>
    <source>
        <strain evidence="6 7">FMUSA5-5</strain>
    </source>
</reference>
<dbReference type="SUPFAM" id="SSF46689">
    <property type="entry name" value="Homeodomain-like"/>
    <property type="match status" value="1"/>
</dbReference>
<keyword evidence="1" id="KW-0805">Transcription regulation</keyword>
<feature type="DNA-binding region" description="H-T-H motif" evidence="4">
    <location>
        <begin position="90"/>
        <end position="109"/>
    </location>
</feature>
<feature type="domain" description="HTH tetR-type" evidence="5">
    <location>
        <begin position="67"/>
        <end position="127"/>
    </location>
</feature>
<evidence type="ECO:0000256" key="4">
    <source>
        <dbReference type="PROSITE-ProRule" id="PRU00335"/>
    </source>
</evidence>
<keyword evidence="2 4" id="KW-0238">DNA-binding</keyword>
<name>A0ABX1BLM7_9ACTN</name>
<evidence type="ECO:0000313" key="7">
    <source>
        <dbReference type="Proteomes" id="UP000696294"/>
    </source>
</evidence>
<gene>
    <name evidence="6" type="ORF">HCN51_42410</name>
</gene>
<dbReference type="InterPro" id="IPR009057">
    <property type="entry name" value="Homeodomain-like_sf"/>
</dbReference>
<keyword evidence="7" id="KW-1185">Reference proteome</keyword>